<dbReference type="Proteomes" id="UP001367676">
    <property type="component" value="Unassembled WGS sequence"/>
</dbReference>
<dbReference type="Pfam" id="PF00855">
    <property type="entry name" value="PWWP"/>
    <property type="match status" value="1"/>
</dbReference>
<dbReference type="Gene3D" id="2.30.30.140">
    <property type="match status" value="1"/>
</dbReference>
<feature type="region of interest" description="Disordered" evidence="1">
    <location>
        <begin position="873"/>
        <end position="895"/>
    </location>
</feature>
<feature type="domain" description="PWWP" evidence="2">
    <location>
        <begin position="11"/>
        <end position="61"/>
    </location>
</feature>
<proteinExistence type="predicted"/>
<feature type="compositionally biased region" description="Low complexity" evidence="1">
    <location>
        <begin position="874"/>
        <end position="893"/>
    </location>
</feature>
<feature type="region of interest" description="Disordered" evidence="1">
    <location>
        <begin position="724"/>
        <end position="789"/>
    </location>
</feature>
<feature type="compositionally biased region" description="Basic and acidic residues" evidence="1">
    <location>
        <begin position="562"/>
        <end position="578"/>
    </location>
</feature>
<feature type="region of interest" description="Disordered" evidence="1">
    <location>
        <begin position="233"/>
        <end position="338"/>
    </location>
</feature>
<organism evidence="3 4">
    <name type="scientific">Parthenolecanium corni</name>
    <dbReference type="NCBI Taxonomy" id="536013"/>
    <lineage>
        <taxon>Eukaryota</taxon>
        <taxon>Metazoa</taxon>
        <taxon>Ecdysozoa</taxon>
        <taxon>Arthropoda</taxon>
        <taxon>Hexapoda</taxon>
        <taxon>Insecta</taxon>
        <taxon>Pterygota</taxon>
        <taxon>Neoptera</taxon>
        <taxon>Paraneoptera</taxon>
        <taxon>Hemiptera</taxon>
        <taxon>Sternorrhyncha</taxon>
        <taxon>Coccoidea</taxon>
        <taxon>Coccidae</taxon>
        <taxon>Parthenolecanium</taxon>
    </lineage>
</organism>
<keyword evidence="4" id="KW-1185">Reference proteome</keyword>
<dbReference type="CDD" id="cd05162">
    <property type="entry name" value="PWWP"/>
    <property type="match status" value="1"/>
</dbReference>
<dbReference type="AlphaFoldDB" id="A0AAN9YA06"/>
<evidence type="ECO:0000313" key="3">
    <source>
        <dbReference type="EMBL" id="KAK7603754.1"/>
    </source>
</evidence>
<dbReference type="EMBL" id="JBBCAQ010000006">
    <property type="protein sequence ID" value="KAK7603754.1"/>
    <property type="molecule type" value="Genomic_DNA"/>
</dbReference>
<feature type="region of interest" description="Disordered" evidence="1">
    <location>
        <begin position="498"/>
        <end position="520"/>
    </location>
</feature>
<gene>
    <name evidence="3" type="ORF">V9T40_003753</name>
</gene>
<evidence type="ECO:0000313" key="4">
    <source>
        <dbReference type="Proteomes" id="UP001367676"/>
    </source>
</evidence>
<feature type="compositionally biased region" description="Polar residues" evidence="1">
    <location>
        <begin position="371"/>
        <end position="384"/>
    </location>
</feature>
<feature type="compositionally biased region" description="Polar residues" evidence="1">
    <location>
        <begin position="755"/>
        <end position="789"/>
    </location>
</feature>
<dbReference type="PROSITE" id="PS50812">
    <property type="entry name" value="PWWP"/>
    <property type="match status" value="1"/>
</dbReference>
<feature type="region of interest" description="Disordered" evidence="1">
    <location>
        <begin position="443"/>
        <end position="466"/>
    </location>
</feature>
<dbReference type="SUPFAM" id="SSF63748">
    <property type="entry name" value="Tudor/PWWP/MBT"/>
    <property type="match status" value="1"/>
</dbReference>
<feature type="compositionally biased region" description="Polar residues" evidence="1">
    <location>
        <begin position="302"/>
        <end position="321"/>
    </location>
</feature>
<evidence type="ECO:0000259" key="2">
    <source>
        <dbReference type="PROSITE" id="PS50812"/>
    </source>
</evidence>
<dbReference type="InterPro" id="IPR000313">
    <property type="entry name" value="PWWP_dom"/>
</dbReference>
<feature type="compositionally biased region" description="Basic and acidic residues" evidence="1">
    <location>
        <begin position="511"/>
        <end position="520"/>
    </location>
</feature>
<evidence type="ECO:0000256" key="1">
    <source>
        <dbReference type="SAM" id="MobiDB-lite"/>
    </source>
</evidence>
<sequence length="1128" mass="120991">MCDLTEVIYSPDDVVWVKLGPVWWPGRVCGDDEIPPEIMKDLRKTPIAIVKFFQEDSFEYVKSLSNIYHYHCPRKNEFIKKGLDMLRSKNRGAPSNMKLFPEDIVRAEYLTHGNPAILQDDMFLPEEKPAYTDLFASGKKTPKKVKSDVKKKQTPVKQITPRLITHPRFLQLSSGQSTDYEVRERKQIPIRAECDVEDTSPPTTYSCTKCDYTTTRLNVIVWHNKSHLRNYASPQVSGKATKRKSTASVKLKERLSGGSPNVQTKFDDTETVSAAKIPKTNGTVKAVRSPKTPGRKKLSAAPQKTPSQKTPRTKETNSTSVARKPTRKGRRASAVKSDEIHKSLLEDWLEDEIDHEETAIDENSPAGDSVGENSALTDSSVMSHNSKHKSCFDFDDSEDHLVIDKSKFKPGRKIPRLLNKSASSTLAADDVVAMEDSTDDMEVDATTAESTPKYQSGVEDSMDGEASLCCSQTSQLQEMGVDNEIEIQTEETPVTKTVIESMPPKKSRRSLKTDVKANDTTELHNKVDKLLNEISKAPTKLPDIPRSHKKAQLKAYQQQAEAEEKAAAEAEAARKTAAEAEAAQKAAAETEAAQKAAAEAEATQKAAAEAEAAQMAAAQKAAAEKETAEKILAAQHKMEEQVAYDAHPEMMDIDVSNIPLPSPQKYPVTSEPVEISINIGASVTVADNDTVAEAYSSTSPSSEILVAKNAVTGNELVISETSLNSASVDQKTPAVSDPSSSHPPQSASVAGVADSSRTPATPDAQTPTKSTTPGMVKPTNPTQLLRSGQQKLKIISESEYKILMNKLSASASQVSPTKTSAEPLKTIKTTIKTASGKSFLCNLTQSPKMLLANSQSSNSPTKILILTNLKKSGTPSPATTATSATATTSSTPAGRSIDLATATTLRVTPNILQKSAAQKVAAAALAKSTGKNIVLDASTFQSLFQTQQQCKVQSQLVLPQAAAKPSSSAAISAAPTQSGIAPVAEGGAPAASSNNCAGAAISSTSGQTVDYNYIVDSSGNLIQIDESTATSSRDKDILAKALENTDGLQTEMALSEATNSVLDSCSVAQNTEMVYKADTIYENLTLNTAPIMSAYETPSRTAAVANVLAESCHEITLQGAAESGDFIS</sequence>
<feature type="region of interest" description="Disordered" evidence="1">
    <location>
        <begin position="358"/>
        <end position="387"/>
    </location>
</feature>
<reference evidence="3 4" key="1">
    <citation type="submission" date="2024-03" db="EMBL/GenBank/DDBJ databases">
        <title>Adaptation during the transition from Ophiocordyceps entomopathogen to insect associate is accompanied by gene loss and intensified selection.</title>
        <authorList>
            <person name="Ward C.M."/>
            <person name="Onetto C.A."/>
            <person name="Borneman A.R."/>
        </authorList>
    </citation>
    <scope>NUCLEOTIDE SEQUENCE [LARGE SCALE GENOMIC DNA]</scope>
    <source>
        <strain evidence="3">AWRI1</strain>
        <tissue evidence="3">Single Adult Female</tissue>
    </source>
</reference>
<comment type="caution">
    <text evidence="3">The sequence shown here is derived from an EMBL/GenBank/DDBJ whole genome shotgun (WGS) entry which is preliminary data.</text>
</comment>
<feature type="compositionally biased region" description="Polar residues" evidence="1">
    <location>
        <begin position="737"/>
        <end position="748"/>
    </location>
</feature>
<feature type="compositionally biased region" description="Basic residues" evidence="1">
    <location>
        <begin position="324"/>
        <end position="333"/>
    </location>
</feature>
<feature type="region of interest" description="Disordered" evidence="1">
    <location>
        <begin position="538"/>
        <end position="587"/>
    </location>
</feature>
<accession>A0AAN9YA06</accession>
<name>A0AAN9YA06_9HEMI</name>
<protein>
    <recommendedName>
        <fullName evidence="2">PWWP domain-containing protein</fullName>
    </recommendedName>
</protein>